<dbReference type="GO" id="GO:0046983">
    <property type="term" value="F:protein dimerization activity"/>
    <property type="evidence" value="ECO:0007669"/>
    <property type="project" value="InterPro"/>
</dbReference>
<dbReference type="PANTHER" id="PTHR45844">
    <property type="entry name" value="TRANSCRIPTION FACTOR BHLH30"/>
    <property type="match status" value="1"/>
</dbReference>
<sequence length="416" mass="44495">MRAIILDEEPQSRRRGLLSIYIYMDRGSAGDNTHTATTSSSAQTNTVIGVDYTSFAVDGQFDPAGVVDAFLPSFPAMPAGFPWQDRSYFHASLPPLPPPATTQAFYGADLYSRRLGAAFAYDGGYGGPLGLASDPIGLAGLYMAGGGGAGGGEALLRGGGGLSSSSLSPFGELGKMTAQEIMDAKALAASKSHSEAERRRRERINTHFVKLRSLLPSTTKVSRPPPLIPIEKGDQRRRREAGRGAKSLQRSCTDKASLLAEVIQHVKELKRQTSEIVDDSNHHLLPTESDELTVDATSDDDGRLLVTASLCCEDRSDLLPEVIKALKALRLRTIKAEITTLGGRLKNVLVITADDPLAADSTPDKHPQQCSVSSIQDALKAVMERTTSSAEEPAASAAVKRQRTADLSSILEHRSI</sequence>
<dbReference type="InterPro" id="IPR011598">
    <property type="entry name" value="bHLH_dom"/>
</dbReference>
<evidence type="ECO:0000256" key="5">
    <source>
        <dbReference type="SAM" id="MobiDB-lite"/>
    </source>
</evidence>
<evidence type="ECO:0000256" key="3">
    <source>
        <dbReference type="ARBA" id="ARBA00023125"/>
    </source>
</evidence>
<feature type="region of interest" description="Disordered" evidence="5">
    <location>
        <begin position="219"/>
        <end position="247"/>
    </location>
</feature>
<keyword evidence="4" id="KW-0804">Transcription</keyword>
<accession>A0AAP0G755</accession>
<feature type="domain" description="BHLH" evidence="6">
    <location>
        <begin position="188"/>
        <end position="269"/>
    </location>
</feature>
<dbReference type="InterPro" id="IPR036638">
    <property type="entry name" value="HLH_DNA-bd_sf"/>
</dbReference>
<evidence type="ECO:0000256" key="4">
    <source>
        <dbReference type="ARBA" id="ARBA00023163"/>
    </source>
</evidence>
<reference evidence="7 8" key="1">
    <citation type="journal article" date="2022" name="Nat. Plants">
        <title>Genomes of leafy and leafless Platanthera orchids illuminate the evolution of mycoheterotrophy.</title>
        <authorList>
            <person name="Li M.H."/>
            <person name="Liu K.W."/>
            <person name="Li Z."/>
            <person name="Lu H.C."/>
            <person name="Ye Q.L."/>
            <person name="Zhang D."/>
            <person name="Wang J.Y."/>
            <person name="Li Y.F."/>
            <person name="Zhong Z.M."/>
            <person name="Liu X."/>
            <person name="Yu X."/>
            <person name="Liu D.K."/>
            <person name="Tu X.D."/>
            <person name="Liu B."/>
            <person name="Hao Y."/>
            <person name="Liao X.Y."/>
            <person name="Jiang Y.T."/>
            <person name="Sun W.H."/>
            <person name="Chen J."/>
            <person name="Chen Y.Q."/>
            <person name="Ai Y."/>
            <person name="Zhai J.W."/>
            <person name="Wu S.S."/>
            <person name="Zhou Z."/>
            <person name="Hsiao Y.Y."/>
            <person name="Wu W.L."/>
            <person name="Chen Y.Y."/>
            <person name="Lin Y.F."/>
            <person name="Hsu J.L."/>
            <person name="Li C.Y."/>
            <person name="Wang Z.W."/>
            <person name="Zhao X."/>
            <person name="Zhong W.Y."/>
            <person name="Ma X.K."/>
            <person name="Ma L."/>
            <person name="Huang J."/>
            <person name="Chen G.Z."/>
            <person name="Huang M.Z."/>
            <person name="Huang L."/>
            <person name="Peng D.H."/>
            <person name="Luo Y.B."/>
            <person name="Zou S.Q."/>
            <person name="Chen S.P."/>
            <person name="Lan S."/>
            <person name="Tsai W.C."/>
            <person name="Van de Peer Y."/>
            <person name="Liu Z.J."/>
        </authorList>
    </citation>
    <scope>NUCLEOTIDE SEQUENCE [LARGE SCALE GENOMIC DNA]</scope>
    <source>
        <strain evidence="7">Lor287</strain>
    </source>
</reference>
<dbReference type="GO" id="GO:0003700">
    <property type="term" value="F:DNA-binding transcription factor activity"/>
    <property type="evidence" value="ECO:0007669"/>
    <property type="project" value="InterPro"/>
</dbReference>
<dbReference type="EMBL" id="JBBWWQ010000008">
    <property type="protein sequence ID" value="KAK8941473.1"/>
    <property type="molecule type" value="Genomic_DNA"/>
</dbReference>
<dbReference type="Pfam" id="PF00010">
    <property type="entry name" value="HLH"/>
    <property type="match status" value="1"/>
</dbReference>
<proteinExistence type="inferred from homology"/>
<evidence type="ECO:0000259" key="6">
    <source>
        <dbReference type="PROSITE" id="PS50888"/>
    </source>
</evidence>
<dbReference type="Gene3D" id="4.10.280.10">
    <property type="entry name" value="Helix-loop-helix DNA-binding domain"/>
    <property type="match status" value="1"/>
</dbReference>
<name>A0AAP0G755_9ASPA</name>
<dbReference type="SUPFAM" id="SSF47459">
    <property type="entry name" value="HLH, helix-loop-helix DNA-binding domain"/>
    <property type="match status" value="1"/>
</dbReference>
<dbReference type="PROSITE" id="PS50888">
    <property type="entry name" value="BHLH"/>
    <property type="match status" value="1"/>
</dbReference>
<dbReference type="GO" id="GO:0003677">
    <property type="term" value="F:DNA binding"/>
    <property type="evidence" value="ECO:0007669"/>
    <property type="project" value="UniProtKB-KW"/>
</dbReference>
<keyword evidence="8" id="KW-1185">Reference proteome</keyword>
<dbReference type="Proteomes" id="UP001418222">
    <property type="component" value="Unassembled WGS sequence"/>
</dbReference>
<evidence type="ECO:0000313" key="7">
    <source>
        <dbReference type="EMBL" id="KAK8941473.1"/>
    </source>
</evidence>
<dbReference type="AlphaFoldDB" id="A0AAP0G755"/>
<evidence type="ECO:0000256" key="1">
    <source>
        <dbReference type="ARBA" id="ARBA00005510"/>
    </source>
</evidence>
<protein>
    <submittedName>
        <fullName evidence="7">Transcription factor bHLH30</fullName>
    </submittedName>
</protein>
<comment type="similarity">
    <text evidence="1">Belongs to the bHLH protein family.</text>
</comment>
<organism evidence="7 8">
    <name type="scientific">Platanthera zijinensis</name>
    <dbReference type="NCBI Taxonomy" id="2320716"/>
    <lineage>
        <taxon>Eukaryota</taxon>
        <taxon>Viridiplantae</taxon>
        <taxon>Streptophyta</taxon>
        <taxon>Embryophyta</taxon>
        <taxon>Tracheophyta</taxon>
        <taxon>Spermatophyta</taxon>
        <taxon>Magnoliopsida</taxon>
        <taxon>Liliopsida</taxon>
        <taxon>Asparagales</taxon>
        <taxon>Orchidaceae</taxon>
        <taxon>Orchidoideae</taxon>
        <taxon>Orchideae</taxon>
        <taxon>Orchidinae</taxon>
        <taxon>Platanthera</taxon>
    </lineage>
</organism>
<dbReference type="InterPro" id="IPR045847">
    <property type="entry name" value="AIG1-like"/>
</dbReference>
<evidence type="ECO:0000313" key="8">
    <source>
        <dbReference type="Proteomes" id="UP001418222"/>
    </source>
</evidence>
<comment type="caution">
    <text evidence="7">The sequence shown here is derived from an EMBL/GenBank/DDBJ whole genome shotgun (WGS) entry which is preliminary data.</text>
</comment>
<dbReference type="PANTHER" id="PTHR45844:SF2">
    <property type="entry name" value="TRANSCRIPTION FACTOR BHLH30"/>
    <property type="match status" value="1"/>
</dbReference>
<gene>
    <name evidence="7" type="primary">BHLH30</name>
    <name evidence="7" type="ORF">KSP39_PZI010200</name>
</gene>
<dbReference type="SMART" id="SM00353">
    <property type="entry name" value="HLH"/>
    <property type="match status" value="1"/>
</dbReference>
<evidence type="ECO:0000256" key="2">
    <source>
        <dbReference type="ARBA" id="ARBA00023015"/>
    </source>
</evidence>
<keyword evidence="3" id="KW-0238">DNA-binding</keyword>
<keyword evidence="2" id="KW-0805">Transcription regulation</keyword>